<feature type="non-terminal residue" evidence="2">
    <location>
        <position position="1"/>
    </location>
</feature>
<evidence type="ECO:0000256" key="1">
    <source>
        <dbReference type="SAM" id="MobiDB-lite"/>
    </source>
</evidence>
<proteinExistence type="predicted"/>
<feature type="compositionally biased region" description="Polar residues" evidence="1">
    <location>
        <begin position="64"/>
        <end position="78"/>
    </location>
</feature>
<feature type="non-terminal residue" evidence="2">
    <location>
        <position position="177"/>
    </location>
</feature>
<dbReference type="AlphaFoldDB" id="A0A7R9AJ35"/>
<dbReference type="EMBL" id="LR920269">
    <property type="protein sequence ID" value="CAD7255248.1"/>
    <property type="molecule type" value="Genomic_DNA"/>
</dbReference>
<evidence type="ECO:0000313" key="2">
    <source>
        <dbReference type="EMBL" id="CAD7255248.1"/>
    </source>
</evidence>
<keyword evidence="3" id="KW-1185">Reference proteome</keyword>
<reference evidence="2" key="1">
    <citation type="submission" date="2020-11" db="EMBL/GenBank/DDBJ databases">
        <authorList>
            <person name="Tran Van P."/>
        </authorList>
    </citation>
    <scope>NUCLEOTIDE SEQUENCE</scope>
</reference>
<sequence length="177" mass="19364">TERALAGSTQKSLYQKVVCLANRPGSVISDFDLVFNESANLKIIQDTLDNNTRRPDGTYLFGDLQSNSPPSGRASTATTTAEPILITKVSTDRASRLFWEVTVPSIADKKSFTAAIPPTWVSLHRGRLKKGKSLERTVFTLLHPPLSSSDRAGPADPDHAVLHCKRKGLLLQGLQRQ</sequence>
<dbReference type="Proteomes" id="UP000677054">
    <property type="component" value="Unassembled WGS sequence"/>
</dbReference>
<gene>
    <name evidence="2" type="ORF">DSTB1V02_LOCUS14993</name>
</gene>
<feature type="region of interest" description="Disordered" evidence="1">
    <location>
        <begin position="55"/>
        <end position="78"/>
    </location>
</feature>
<organism evidence="2">
    <name type="scientific">Darwinula stevensoni</name>
    <dbReference type="NCBI Taxonomy" id="69355"/>
    <lineage>
        <taxon>Eukaryota</taxon>
        <taxon>Metazoa</taxon>
        <taxon>Ecdysozoa</taxon>
        <taxon>Arthropoda</taxon>
        <taxon>Crustacea</taxon>
        <taxon>Oligostraca</taxon>
        <taxon>Ostracoda</taxon>
        <taxon>Podocopa</taxon>
        <taxon>Podocopida</taxon>
        <taxon>Darwinulocopina</taxon>
        <taxon>Darwinuloidea</taxon>
        <taxon>Darwinulidae</taxon>
        <taxon>Darwinula</taxon>
    </lineage>
</organism>
<accession>A0A7R9AJ35</accession>
<name>A0A7R9AJ35_9CRUS</name>
<evidence type="ECO:0000313" key="3">
    <source>
        <dbReference type="Proteomes" id="UP000677054"/>
    </source>
</evidence>
<dbReference type="EMBL" id="CAJPEV010020751">
    <property type="protein sequence ID" value="CAG0908027.1"/>
    <property type="molecule type" value="Genomic_DNA"/>
</dbReference>
<protein>
    <submittedName>
        <fullName evidence="2">Uncharacterized protein</fullName>
    </submittedName>
</protein>